<feature type="region of interest" description="Disordered" evidence="1">
    <location>
        <begin position="1"/>
        <end position="41"/>
    </location>
</feature>
<keyword evidence="4" id="KW-1185">Reference proteome</keyword>
<dbReference type="Pfam" id="PF13276">
    <property type="entry name" value="HTH_21"/>
    <property type="match status" value="1"/>
</dbReference>
<evidence type="ECO:0000259" key="2">
    <source>
        <dbReference type="Pfam" id="PF13276"/>
    </source>
</evidence>
<sequence length="236" mass="26865">MLNPPLSTPSPRAARSAPVGPALPPYAATSRHRPAAIPDRAATEQLLEDEDSPVEWSEEDVVFLHWRLLREVSQLAAPATPLEETFDTLRRVFAEREKYGMPFSFVSFLRVVGCSPLSPIAYCGRVAHRHRGKYGRPRLTADLRAACFAINPKRVRRLMLREGLCAQRRRRFVRTTDSRHRFAVAPNLFGQRFEAEAPDRIWLADITYVGTDEGWLFVVLVMVRLPPKNGRHEVEL</sequence>
<comment type="caution">
    <text evidence="3">The sequence shown here is derived from an EMBL/GenBank/DDBJ whole genome shotgun (WGS) entry which is preliminary data.</text>
</comment>
<dbReference type="PANTHER" id="PTHR46889:SF4">
    <property type="entry name" value="TRANSPOSASE INSO FOR INSERTION SEQUENCE ELEMENT IS911B-RELATED"/>
    <property type="match status" value="1"/>
</dbReference>
<dbReference type="InterPro" id="IPR025948">
    <property type="entry name" value="HTH-like_dom"/>
</dbReference>
<name>A0ABX1NVH1_9RHOO</name>
<feature type="domain" description="HTH-like" evidence="2">
    <location>
        <begin position="126"/>
        <end position="172"/>
    </location>
</feature>
<protein>
    <submittedName>
        <fullName evidence="3">IS3 family transposase</fullName>
    </submittedName>
</protein>
<dbReference type="EMBL" id="WTVP01000021">
    <property type="protein sequence ID" value="NMG15776.1"/>
    <property type="molecule type" value="Genomic_DNA"/>
</dbReference>
<evidence type="ECO:0000256" key="1">
    <source>
        <dbReference type="SAM" id="MobiDB-lite"/>
    </source>
</evidence>
<evidence type="ECO:0000313" key="4">
    <source>
        <dbReference type="Proteomes" id="UP000633943"/>
    </source>
</evidence>
<accession>A0ABX1NVH1</accession>
<dbReference type="InterPro" id="IPR050900">
    <property type="entry name" value="Transposase_IS3/IS150/IS904"/>
</dbReference>
<proteinExistence type="predicted"/>
<dbReference type="PANTHER" id="PTHR46889">
    <property type="entry name" value="TRANSPOSASE INSF FOR INSERTION SEQUENCE IS3B-RELATED"/>
    <property type="match status" value="1"/>
</dbReference>
<gene>
    <name evidence="3" type="ORF">GPA24_09530</name>
</gene>
<dbReference type="Proteomes" id="UP000633943">
    <property type="component" value="Unassembled WGS sequence"/>
</dbReference>
<evidence type="ECO:0000313" key="3">
    <source>
        <dbReference type="EMBL" id="NMG15776.1"/>
    </source>
</evidence>
<reference evidence="3 4" key="1">
    <citation type="submission" date="2019-12" db="EMBL/GenBank/DDBJ databases">
        <title>Comparative genomics gives insights into the taxonomy of the Azoarcus-Aromatoleum group and reveals separate origins of nif in the plant-associated Azoarcus and non-plant-associated Aromatoleum sub-groups.</title>
        <authorList>
            <person name="Lafos M."/>
            <person name="Maluk M."/>
            <person name="Batista M."/>
            <person name="Junghare M."/>
            <person name="Carmona M."/>
            <person name="Faoro H."/>
            <person name="Cruz L.M."/>
            <person name="Battistoni F."/>
            <person name="De Souza E."/>
            <person name="Pedrosa F."/>
            <person name="Chen W.-M."/>
            <person name="Poole P.S."/>
            <person name="Dixon R.A."/>
            <person name="James E.K."/>
        </authorList>
    </citation>
    <scope>NUCLEOTIDE SEQUENCE [LARGE SCALE GENOMIC DNA]</scope>
    <source>
        <strain evidence="3 4">PbN1</strain>
    </source>
</reference>
<organism evidence="3 4">
    <name type="scientific">Aromatoleum bremense</name>
    <dbReference type="NCBI Taxonomy" id="76115"/>
    <lineage>
        <taxon>Bacteria</taxon>
        <taxon>Pseudomonadati</taxon>
        <taxon>Pseudomonadota</taxon>
        <taxon>Betaproteobacteria</taxon>
        <taxon>Rhodocyclales</taxon>
        <taxon>Rhodocyclaceae</taxon>
        <taxon>Aromatoleum</taxon>
    </lineage>
</organism>